<dbReference type="PANTHER" id="PTHR44068:SF11">
    <property type="entry name" value="GERANYL DIPHOSPHATE 2-C-METHYLTRANSFERASE"/>
    <property type="match status" value="1"/>
</dbReference>
<feature type="domain" description="Methyltransferase type 11" evidence="2">
    <location>
        <begin position="70"/>
        <end position="166"/>
    </location>
</feature>
<organism evidence="3 4">
    <name type="scientific">Neomesorhizobium albiziae</name>
    <dbReference type="NCBI Taxonomy" id="335020"/>
    <lineage>
        <taxon>Bacteria</taxon>
        <taxon>Pseudomonadati</taxon>
        <taxon>Pseudomonadota</taxon>
        <taxon>Alphaproteobacteria</taxon>
        <taxon>Hyphomicrobiales</taxon>
        <taxon>Phyllobacteriaceae</taxon>
        <taxon>Neomesorhizobium</taxon>
    </lineage>
</organism>
<protein>
    <submittedName>
        <fullName evidence="3">Ubiquinone/menaquinone biosynthesis C-methylase UbiE</fullName>
    </submittedName>
</protein>
<keyword evidence="3" id="KW-0489">Methyltransferase</keyword>
<dbReference type="AlphaFoldDB" id="A0A1I4D1Z6"/>
<dbReference type="PANTHER" id="PTHR44068">
    <property type="entry name" value="ZGC:194242"/>
    <property type="match status" value="1"/>
</dbReference>
<dbReference type="InterPro" id="IPR050447">
    <property type="entry name" value="Erg6_SMT_methyltransf"/>
</dbReference>
<dbReference type="OrthoDB" id="7856199at2"/>
<dbReference type="Gene3D" id="3.40.50.150">
    <property type="entry name" value="Vaccinia Virus protein VP39"/>
    <property type="match status" value="1"/>
</dbReference>
<evidence type="ECO:0000259" key="2">
    <source>
        <dbReference type="Pfam" id="PF08241"/>
    </source>
</evidence>
<sequence>MHELERAVAHHYGKAGLLEAILTGLKSTGADPDNLQPVDLAPVDEFHTAGRVTTLKALEMMPLRAGMHVLDAGCGLGGTARVLAKEHGCRVTGIDLTPQFVEVARAISERMGLADQCNFHVGSVTEMPFADAAFDAGVTFHAAMNVRERDSFYAELARVMRPGAPLCVFDVMKGPSPGMIYPVPWAETAETSFLKSGAETKDLLRDGGFSIEREESLREFAIQYFREILAKAADAPGPPPLGLHLLTGANAPEKFENYAKALEAHQIDPVILIAFRN</sequence>
<evidence type="ECO:0000256" key="1">
    <source>
        <dbReference type="ARBA" id="ARBA00022679"/>
    </source>
</evidence>
<dbReference type="SUPFAM" id="SSF53335">
    <property type="entry name" value="S-adenosyl-L-methionine-dependent methyltransferases"/>
    <property type="match status" value="1"/>
</dbReference>
<gene>
    <name evidence="3" type="ORF">SAMN04488498_115119</name>
</gene>
<name>A0A1I4D1Z6_9HYPH</name>
<dbReference type="Pfam" id="PF08241">
    <property type="entry name" value="Methyltransf_11"/>
    <property type="match status" value="1"/>
</dbReference>
<keyword evidence="3" id="KW-0830">Ubiquinone</keyword>
<reference evidence="3 4" key="1">
    <citation type="submission" date="2016-10" db="EMBL/GenBank/DDBJ databases">
        <authorList>
            <person name="Varghese N."/>
            <person name="Submissions S."/>
        </authorList>
    </citation>
    <scope>NUCLEOTIDE SEQUENCE [LARGE SCALE GENOMIC DNA]</scope>
    <source>
        <strain evidence="3 4">DSM 21822</strain>
    </source>
</reference>
<evidence type="ECO:0000313" key="4">
    <source>
        <dbReference type="Proteomes" id="UP000323300"/>
    </source>
</evidence>
<dbReference type="CDD" id="cd02440">
    <property type="entry name" value="AdoMet_MTases"/>
    <property type="match status" value="1"/>
</dbReference>
<keyword evidence="4" id="KW-1185">Reference proteome</keyword>
<dbReference type="InterPro" id="IPR029063">
    <property type="entry name" value="SAM-dependent_MTases_sf"/>
</dbReference>
<dbReference type="GO" id="GO:0032259">
    <property type="term" value="P:methylation"/>
    <property type="evidence" value="ECO:0007669"/>
    <property type="project" value="UniProtKB-KW"/>
</dbReference>
<keyword evidence="1" id="KW-0808">Transferase</keyword>
<dbReference type="EMBL" id="FOSL01000015">
    <property type="protein sequence ID" value="SFK87522.1"/>
    <property type="molecule type" value="Genomic_DNA"/>
</dbReference>
<dbReference type="InterPro" id="IPR013216">
    <property type="entry name" value="Methyltransf_11"/>
</dbReference>
<proteinExistence type="predicted"/>
<evidence type="ECO:0000313" key="3">
    <source>
        <dbReference type="EMBL" id="SFK87522.1"/>
    </source>
</evidence>
<dbReference type="Proteomes" id="UP000323300">
    <property type="component" value="Unassembled WGS sequence"/>
</dbReference>
<accession>A0A1I4D1Z6</accession>
<dbReference type="RefSeq" id="WP_149762308.1">
    <property type="nucleotide sequence ID" value="NZ_BSPE01000001.1"/>
</dbReference>
<dbReference type="GO" id="GO:0008757">
    <property type="term" value="F:S-adenosylmethionine-dependent methyltransferase activity"/>
    <property type="evidence" value="ECO:0007669"/>
    <property type="project" value="InterPro"/>
</dbReference>